<dbReference type="SUPFAM" id="SSF53098">
    <property type="entry name" value="Ribonuclease H-like"/>
    <property type="match status" value="1"/>
</dbReference>
<keyword evidence="5" id="KW-0539">Nucleus</keyword>
<keyword evidence="4" id="KW-0862">Zinc</keyword>
<protein>
    <recommendedName>
        <fullName evidence="8">Zinc finger bed domain-containing protein ricesleeper</fullName>
    </recommendedName>
</protein>
<dbReference type="PANTHER" id="PTHR46481:SF10">
    <property type="entry name" value="ZINC FINGER BED DOMAIN-CONTAINING PROTEIN 39"/>
    <property type="match status" value="1"/>
</dbReference>
<dbReference type="GO" id="GO:0005634">
    <property type="term" value="C:nucleus"/>
    <property type="evidence" value="ECO:0007669"/>
    <property type="project" value="UniProtKB-SubCell"/>
</dbReference>
<organism evidence="6 7">
    <name type="scientific">Thalictrum thalictroides</name>
    <name type="common">Rue-anemone</name>
    <name type="synonym">Anemone thalictroides</name>
    <dbReference type="NCBI Taxonomy" id="46969"/>
    <lineage>
        <taxon>Eukaryota</taxon>
        <taxon>Viridiplantae</taxon>
        <taxon>Streptophyta</taxon>
        <taxon>Embryophyta</taxon>
        <taxon>Tracheophyta</taxon>
        <taxon>Spermatophyta</taxon>
        <taxon>Magnoliopsida</taxon>
        <taxon>Ranunculales</taxon>
        <taxon>Ranunculaceae</taxon>
        <taxon>Thalictroideae</taxon>
        <taxon>Thalictrum</taxon>
    </lineage>
</organism>
<proteinExistence type="predicted"/>
<evidence type="ECO:0008006" key="8">
    <source>
        <dbReference type="Google" id="ProtNLM"/>
    </source>
</evidence>
<gene>
    <name evidence="6" type="ORF">FRX31_008246</name>
</gene>
<evidence type="ECO:0000256" key="2">
    <source>
        <dbReference type="ARBA" id="ARBA00022723"/>
    </source>
</evidence>
<accession>A0A7J6X000</accession>
<dbReference type="EMBL" id="JABWDY010008495">
    <property type="protein sequence ID" value="KAF5202168.1"/>
    <property type="molecule type" value="Genomic_DNA"/>
</dbReference>
<sequence>MYQDYKLKLKSDLATHRVCLTTDTWASCQNINYMVITAHFVDDDWNLHRRVLNFCVIANHKGNSIGKLLEHCLLEWGVEKLITITADNATTNTVAIDYLKNKMKHWTMAKMVL</sequence>
<evidence type="ECO:0000313" key="6">
    <source>
        <dbReference type="EMBL" id="KAF5202168.1"/>
    </source>
</evidence>
<dbReference type="PANTHER" id="PTHR46481">
    <property type="entry name" value="ZINC FINGER BED DOMAIN-CONTAINING PROTEIN 4"/>
    <property type="match status" value="1"/>
</dbReference>
<evidence type="ECO:0000313" key="7">
    <source>
        <dbReference type="Proteomes" id="UP000554482"/>
    </source>
</evidence>
<keyword evidence="3" id="KW-0863">Zinc-finger</keyword>
<keyword evidence="2" id="KW-0479">Metal-binding</keyword>
<evidence type="ECO:0000256" key="3">
    <source>
        <dbReference type="ARBA" id="ARBA00022771"/>
    </source>
</evidence>
<dbReference type="AlphaFoldDB" id="A0A7J6X000"/>
<evidence type="ECO:0000256" key="1">
    <source>
        <dbReference type="ARBA" id="ARBA00004123"/>
    </source>
</evidence>
<dbReference type="OrthoDB" id="1932840at2759"/>
<evidence type="ECO:0000256" key="5">
    <source>
        <dbReference type="ARBA" id="ARBA00023242"/>
    </source>
</evidence>
<keyword evidence="7" id="KW-1185">Reference proteome</keyword>
<name>A0A7J6X000_THATH</name>
<dbReference type="Proteomes" id="UP000554482">
    <property type="component" value="Unassembled WGS sequence"/>
</dbReference>
<dbReference type="InterPro" id="IPR012337">
    <property type="entry name" value="RNaseH-like_sf"/>
</dbReference>
<comment type="caution">
    <text evidence="6">The sequence shown here is derived from an EMBL/GenBank/DDBJ whole genome shotgun (WGS) entry which is preliminary data.</text>
</comment>
<evidence type="ECO:0000256" key="4">
    <source>
        <dbReference type="ARBA" id="ARBA00022833"/>
    </source>
</evidence>
<reference evidence="6 7" key="1">
    <citation type="submission" date="2020-06" db="EMBL/GenBank/DDBJ databases">
        <title>Transcriptomic and genomic resources for Thalictrum thalictroides and T. hernandezii: Facilitating candidate gene discovery in an emerging model plant lineage.</title>
        <authorList>
            <person name="Arias T."/>
            <person name="Riano-Pachon D.M."/>
            <person name="Di Stilio V.S."/>
        </authorList>
    </citation>
    <scope>NUCLEOTIDE SEQUENCE [LARGE SCALE GENOMIC DNA]</scope>
    <source>
        <strain evidence="7">cv. WT478/WT964</strain>
        <tissue evidence="6">Leaves</tissue>
    </source>
</reference>
<dbReference type="InterPro" id="IPR052035">
    <property type="entry name" value="ZnF_BED_domain_contain"/>
</dbReference>
<dbReference type="GO" id="GO:0008270">
    <property type="term" value="F:zinc ion binding"/>
    <property type="evidence" value="ECO:0007669"/>
    <property type="project" value="UniProtKB-KW"/>
</dbReference>
<comment type="subcellular location">
    <subcellularLocation>
        <location evidence="1">Nucleus</location>
    </subcellularLocation>
</comment>